<sequence length="797" mass="88053">MLLFNYIKLTWRNICKRKLYSIINIGGLAAGLCVCMLIMLYVAHELSYDRFHKDSSRIFSLVQRMKMEHDTLQLDCFNYATGPAIANQDAAVTSFVRMGKLSSEPALIQNIGNPAIRDEEAAIWFTDANYFSFFSFVLLEGDTATVLQQPFTAVISASMAKKYFGNEDAVGKQLRYNDQYIFVVSGVMADAPSNSSIKADFLLSNASAAGMQETRPAVTQQETFGGSFRLYLKLDDAANVPAVAQHIDQLSASKREPGRAVLTPLTDKHQESYFGDGSTLRYLKLFPLVAALILLMALINYMSLSTARATVRAKEIGVRKVMGADHKGIARQFYVESALYAILAFILGIGLYLLLRNWFFNLLELKIDSSFLYHPMVITIYAVLLLITIVAAGSYPSFVLSRYNPITVLSGKMSPVSGGGKVRKVLTVLQFGTAAALIICSVVINRQLYFFRHTATGIDKENVLVLPFRSSIGTHYQAYRQQVGGLKGVSQTGTVRYSFYSGMYSIWFVGGDEGRPPRGLPQLEVDESLIRLAGLQWKTPPADMNQLGVDGTIVLNEKAAEDFNLTPSPIGKTLNMGNRKVEVIGIIKNFHFKSLHEAMSPLALAVCKSDSPKWGAGGPGCLYVKVAARQNIPALVQQIKEIYAHYDAQTPFQYSFLDDEFGRMYTAEDHLSTIFGGFTVLTILIAALGLLGLAAFSTEQRMREIGIRKVLGASVTQITTLLSKDFIKLILISLVMAAPVAWYLMQQWLQQFAYRVDMQPWMFVLPAFIVAGAALAAIGIQTLKAAISNPVISLKRE</sequence>
<evidence type="ECO:0000313" key="10">
    <source>
        <dbReference type="Proteomes" id="UP000552864"/>
    </source>
</evidence>
<evidence type="ECO:0000259" key="8">
    <source>
        <dbReference type="Pfam" id="PF12704"/>
    </source>
</evidence>
<dbReference type="PANTHER" id="PTHR30572">
    <property type="entry name" value="MEMBRANE COMPONENT OF TRANSPORTER-RELATED"/>
    <property type="match status" value="1"/>
</dbReference>
<keyword evidence="4 6" id="KW-1133">Transmembrane helix</keyword>
<dbReference type="AlphaFoldDB" id="A0A847SM33"/>
<name>A0A847SM33_9BACT</name>
<organism evidence="9 10">
    <name type="scientific">Chitinophaga eiseniae</name>
    <dbReference type="NCBI Taxonomy" id="634771"/>
    <lineage>
        <taxon>Bacteria</taxon>
        <taxon>Pseudomonadati</taxon>
        <taxon>Bacteroidota</taxon>
        <taxon>Chitinophagia</taxon>
        <taxon>Chitinophagales</taxon>
        <taxon>Chitinophagaceae</taxon>
        <taxon>Chitinophaga</taxon>
    </lineage>
</organism>
<feature type="transmembrane region" description="Helical" evidence="6">
    <location>
        <begin position="371"/>
        <end position="392"/>
    </location>
</feature>
<dbReference type="GO" id="GO:0005886">
    <property type="term" value="C:plasma membrane"/>
    <property type="evidence" value="ECO:0007669"/>
    <property type="project" value="UniProtKB-SubCell"/>
</dbReference>
<feature type="transmembrane region" description="Helical" evidence="6">
    <location>
        <begin position="726"/>
        <end position="745"/>
    </location>
</feature>
<dbReference type="Pfam" id="PF12704">
    <property type="entry name" value="MacB_PCD"/>
    <property type="match status" value="2"/>
</dbReference>
<evidence type="ECO:0000256" key="1">
    <source>
        <dbReference type="ARBA" id="ARBA00004651"/>
    </source>
</evidence>
<dbReference type="InterPro" id="IPR003838">
    <property type="entry name" value="ABC3_permease_C"/>
</dbReference>
<feature type="domain" description="ABC3 transporter permease C-terminal" evidence="7">
    <location>
        <begin position="678"/>
        <end position="790"/>
    </location>
</feature>
<dbReference type="GO" id="GO:0022857">
    <property type="term" value="F:transmembrane transporter activity"/>
    <property type="evidence" value="ECO:0007669"/>
    <property type="project" value="TreeGrafter"/>
</dbReference>
<dbReference type="Proteomes" id="UP000552864">
    <property type="component" value="Unassembled WGS sequence"/>
</dbReference>
<feature type="domain" description="ABC3 transporter permease C-terminal" evidence="7">
    <location>
        <begin position="289"/>
        <end position="405"/>
    </location>
</feature>
<protein>
    <submittedName>
        <fullName evidence="9">FtsX-like permease family protein</fullName>
    </submittedName>
</protein>
<feature type="transmembrane region" description="Helical" evidence="6">
    <location>
        <begin position="21"/>
        <end position="43"/>
    </location>
</feature>
<comment type="subcellular location">
    <subcellularLocation>
        <location evidence="1">Cell membrane</location>
        <topology evidence="1">Multi-pass membrane protein</topology>
    </subcellularLocation>
</comment>
<accession>A0A847SM33</accession>
<feature type="domain" description="MacB-like periplasmic core" evidence="8">
    <location>
        <begin position="548"/>
        <end position="641"/>
    </location>
</feature>
<evidence type="ECO:0000256" key="2">
    <source>
        <dbReference type="ARBA" id="ARBA00022475"/>
    </source>
</evidence>
<evidence type="ECO:0000256" key="3">
    <source>
        <dbReference type="ARBA" id="ARBA00022692"/>
    </source>
</evidence>
<proteinExistence type="predicted"/>
<evidence type="ECO:0000259" key="7">
    <source>
        <dbReference type="Pfam" id="PF02687"/>
    </source>
</evidence>
<dbReference type="PANTHER" id="PTHR30572:SF18">
    <property type="entry name" value="ABC-TYPE MACROLIDE FAMILY EXPORT SYSTEM PERMEASE COMPONENT 2"/>
    <property type="match status" value="1"/>
</dbReference>
<evidence type="ECO:0000256" key="4">
    <source>
        <dbReference type="ARBA" id="ARBA00022989"/>
    </source>
</evidence>
<dbReference type="InterPro" id="IPR050250">
    <property type="entry name" value="Macrolide_Exporter_MacB"/>
</dbReference>
<evidence type="ECO:0000313" key="9">
    <source>
        <dbReference type="EMBL" id="NLR78718.1"/>
    </source>
</evidence>
<feature type="transmembrane region" description="Helical" evidence="6">
    <location>
        <begin position="285"/>
        <end position="304"/>
    </location>
</feature>
<keyword evidence="3 6" id="KW-0812">Transmembrane</keyword>
<gene>
    <name evidence="9" type="ORF">HGH91_08785</name>
</gene>
<evidence type="ECO:0000256" key="6">
    <source>
        <dbReference type="SAM" id="Phobius"/>
    </source>
</evidence>
<comment type="caution">
    <text evidence="9">The sequence shown here is derived from an EMBL/GenBank/DDBJ whole genome shotgun (WGS) entry which is preliminary data.</text>
</comment>
<feature type="transmembrane region" description="Helical" evidence="6">
    <location>
        <begin position="765"/>
        <end position="787"/>
    </location>
</feature>
<dbReference type="EMBL" id="JABAHZ010000002">
    <property type="protein sequence ID" value="NLR78718.1"/>
    <property type="molecule type" value="Genomic_DNA"/>
</dbReference>
<keyword evidence="10" id="KW-1185">Reference proteome</keyword>
<dbReference type="RefSeq" id="WP_168738098.1">
    <property type="nucleotide sequence ID" value="NZ_JABAHZ010000002.1"/>
</dbReference>
<feature type="transmembrane region" description="Helical" evidence="6">
    <location>
        <begin position="425"/>
        <end position="444"/>
    </location>
</feature>
<evidence type="ECO:0000256" key="5">
    <source>
        <dbReference type="ARBA" id="ARBA00023136"/>
    </source>
</evidence>
<reference evidence="9 10" key="1">
    <citation type="submission" date="2020-04" db="EMBL/GenBank/DDBJ databases">
        <authorList>
            <person name="Yin C."/>
        </authorList>
    </citation>
    <scope>NUCLEOTIDE SEQUENCE [LARGE SCALE GENOMIC DNA]</scope>
    <source>
        <strain evidence="9 10">Ak56</strain>
    </source>
</reference>
<dbReference type="Pfam" id="PF02687">
    <property type="entry name" value="FtsX"/>
    <property type="match status" value="2"/>
</dbReference>
<feature type="transmembrane region" description="Helical" evidence="6">
    <location>
        <begin position="674"/>
        <end position="696"/>
    </location>
</feature>
<dbReference type="InterPro" id="IPR025857">
    <property type="entry name" value="MacB_PCD"/>
</dbReference>
<keyword evidence="5 6" id="KW-0472">Membrane</keyword>
<keyword evidence="2" id="KW-1003">Cell membrane</keyword>
<feature type="domain" description="MacB-like periplasmic core" evidence="8">
    <location>
        <begin position="21"/>
        <end position="249"/>
    </location>
</feature>
<feature type="transmembrane region" description="Helical" evidence="6">
    <location>
        <begin position="337"/>
        <end position="359"/>
    </location>
</feature>